<evidence type="ECO:0000313" key="3">
    <source>
        <dbReference type="Proteomes" id="UP001382904"/>
    </source>
</evidence>
<feature type="chain" id="PRO_5045333978" description="Lactococcin 972 family bacteriocin" evidence="1">
    <location>
        <begin position="30"/>
        <end position="99"/>
    </location>
</feature>
<evidence type="ECO:0000313" key="2">
    <source>
        <dbReference type="EMBL" id="MEJ8643763.1"/>
    </source>
</evidence>
<keyword evidence="3" id="KW-1185">Reference proteome</keyword>
<evidence type="ECO:0008006" key="4">
    <source>
        <dbReference type="Google" id="ProtNLM"/>
    </source>
</evidence>
<dbReference type="EMBL" id="JBBKAM010000002">
    <property type="protein sequence ID" value="MEJ8643763.1"/>
    <property type="molecule type" value="Genomic_DNA"/>
</dbReference>
<accession>A0ABU8U9E4</accession>
<gene>
    <name evidence="2" type="ORF">WKI68_25110</name>
</gene>
<comment type="caution">
    <text evidence="2">The sequence shown here is derived from an EMBL/GenBank/DDBJ whole genome shotgun (WGS) entry which is preliminary data.</text>
</comment>
<proteinExistence type="predicted"/>
<sequence length="99" mass="10205">MKNMRRIGAMGAAAAVLGSLAIVGGGATAAQADMRCEWGSVYINGNKGAEAGSWASGHSHRTGNHYIGAYANGLVDWYADNNGGDDGDTADSYYGTRKC</sequence>
<dbReference type="PROSITE" id="PS51318">
    <property type="entry name" value="TAT"/>
    <property type="match status" value="1"/>
</dbReference>
<protein>
    <recommendedName>
        <fullName evidence="4">Lactococcin 972 family bacteriocin</fullName>
    </recommendedName>
</protein>
<evidence type="ECO:0000256" key="1">
    <source>
        <dbReference type="SAM" id="SignalP"/>
    </source>
</evidence>
<organism evidence="2 3">
    <name type="scientific">Streptomyces caledonius</name>
    <dbReference type="NCBI Taxonomy" id="3134107"/>
    <lineage>
        <taxon>Bacteria</taxon>
        <taxon>Bacillati</taxon>
        <taxon>Actinomycetota</taxon>
        <taxon>Actinomycetes</taxon>
        <taxon>Kitasatosporales</taxon>
        <taxon>Streptomycetaceae</taxon>
        <taxon>Streptomyces</taxon>
    </lineage>
</organism>
<keyword evidence="1" id="KW-0732">Signal</keyword>
<feature type="signal peptide" evidence="1">
    <location>
        <begin position="1"/>
        <end position="29"/>
    </location>
</feature>
<reference evidence="2 3" key="1">
    <citation type="submission" date="2024-03" db="EMBL/GenBank/DDBJ databases">
        <title>Novel Streptomyces species of biotechnological and ecological value are a feature of Machair soil.</title>
        <authorList>
            <person name="Prole J.R."/>
            <person name="Goodfellow M."/>
            <person name="Allenby N."/>
            <person name="Ward A.C."/>
        </authorList>
    </citation>
    <scope>NUCLEOTIDE SEQUENCE [LARGE SCALE GENOMIC DNA]</scope>
    <source>
        <strain evidence="2 3">MS1.HAVA.3</strain>
    </source>
</reference>
<dbReference type="Proteomes" id="UP001382904">
    <property type="component" value="Unassembled WGS sequence"/>
</dbReference>
<dbReference type="InterPro" id="IPR006311">
    <property type="entry name" value="TAT_signal"/>
</dbReference>
<name>A0ABU8U9E4_9ACTN</name>